<dbReference type="InParanoid" id="A0A168RI88"/>
<organism evidence="2">
    <name type="scientific">Absidia glauca</name>
    <name type="common">Pin mould</name>
    <dbReference type="NCBI Taxonomy" id="4829"/>
    <lineage>
        <taxon>Eukaryota</taxon>
        <taxon>Fungi</taxon>
        <taxon>Fungi incertae sedis</taxon>
        <taxon>Mucoromycota</taxon>
        <taxon>Mucoromycotina</taxon>
        <taxon>Mucoromycetes</taxon>
        <taxon>Mucorales</taxon>
        <taxon>Cunninghamellaceae</taxon>
        <taxon>Absidia</taxon>
    </lineage>
</organism>
<dbReference type="Proteomes" id="UP000078561">
    <property type="component" value="Unassembled WGS sequence"/>
</dbReference>
<dbReference type="OMA" id="EAYTFCY"/>
<dbReference type="AlphaFoldDB" id="A0A168RI88"/>
<dbReference type="OrthoDB" id="2282637at2759"/>
<protein>
    <submittedName>
        <fullName evidence="2">Uncharacterized protein</fullName>
    </submittedName>
</protein>
<keyword evidence="1" id="KW-1133">Transmembrane helix</keyword>
<evidence type="ECO:0000313" key="2">
    <source>
        <dbReference type="EMBL" id="SAM06985.1"/>
    </source>
</evidence>
<feature type="transmembrane region" description="Helical" evidence="1">
    <location>
        <begin position="99"/>
        <end position="119"/>
    </location>
</feature>
<name>A0A168RI88_ABSGL</name>
<reference evidence="2" key="1">
    <citation type="submission" date="2016-04" db="EMBL/GenBank/DDBJ databases">
        <authorList>
            <person name="Evans L.H."/>
            <person name="Alamgir A."/>
            <person name="Owens N."/>
            <person name="Weber N.D."/>
            <person name="Virtaneva K."/>
            <person name="Barbian K."/>
            <person name="Babar A."/>
            <person name="Rosenke K."/>
        </authorList>
    </citation>
    <scope>NUCLEOTIDE SEQUENCE [LARGE SCALE GENOMIC DNA]</scope>
    <source>
        <strain evidence="2">CBS 101.48</strain>
    </source>
</reference>
<keyword evidence="1" id="KW-0812">Transmembrane</keyword>
<keyword evidence="3" id="KW-1185">Reference proteome</keyword>
<evidence type="ECO:0000256" key="1">
    <source>
        <dbReference type="SAM" id="Phobius"/>
    </source>
</evidence>
<feature type="transmembrane region" description="Helical" evidence="1">
    <location>
        <begin position="71"/>
        <end position="92"/>
    </location>
</feature>
<proteinExistence type="predicted"/>
<keyword evidence="1" id="KW-0472">Membrane</keyword>
<dbReference type="EMBL" id="LT554655">
    <property type="protein sequence ID" value="SAM06985.1"/>
    <property type="molecule type" value="Genomic_DNA"/>
</dbReference>
<accession>A0A168RI88</accession>
<evidence type="ECO:0000313" key="3">
    <source>
        <dbReference type="Proteomes" id="UP000078561"/>
    </source>
</evidence>
<gene>
    <name evidence="2" type="primary">ABSGL_12612.1 scaffold 13066</name>
</gene>
<sequence length="160" mass="17900">MDIVVAQTLQQMYTYFYQQVVVPLNITTAIPTPDKLTSVLGTAAYSMYQYVPETIQVYYDKVMSLPVQSNVVPVLLALVVLYVVYSLIMMILRSIFRLIYNFVRFSLILLAILSTLYVAQQYVYDGKPLLQTILDFMAVNSNGQGGAVMVPTPPAVVSPI</sequence>